<dbReference type="Proteomes" id="UP001233172">
    <property type="component" value="Unassembled WGS sequence"/>
</dbReference>
<feature type="signal peptide" evidence="1">
    <location>
        <begin position="1"/>
        <end position="17"/>
    </location>
</feature>
<feature type="chain" id="PRO_5042170017" description="Invertebrate defensins family profile domain-containing protein" evidence="1">
    <location>
        <begin position="18"/>
        <end position="80"/>
    </location>
</feature>
<evidence type="ECO:0000313" key="3">
    <source>
        <dbReference type="Proteomes" id="UP001233172"/>
    </source>
</evidence>
<evidence type="ECO:0008006" key="4">
    <source>
        <dbReference type="Google" id="ProtNLM"/>
    </source>
</evidence>
<proteinExistence type="predicted"/>
<reference evidence="2" key="2">
    <citation type="submission" date="2023-04" db="EMBL/GenBank/DDBJ databases">
        <authorList>
            <person name="Bu L."/>
            <person name="Lu L."/>
            <person name="Laidemitt M.R."/>
            <person name="Zhang S.M."/>
            <person name="Mutuku M."/>
            <person name="Mkoji G."/>
            <person name="Steinauer M."/>
            <person name="Loker E.S."/>
        </authorList>
    </citation>
    <scope>NUCLEOTIDE SEQUENCE</scope>
    <source>
        <strain evidence="2">KasaAsao</strain>
        <tissue evidence="2">Whole Snail</tissue>
    </source>
</reference>
<dbReference type="EMBL" id="JASAOG010000004">
    <property type="protein sequence ID" value="KAK0068859.1"/>
    <property type="molecule type" value="Genomic_DNA"/>
</dbReference>
<name>A0AAD8CAS3_BIOPF</name>
<gene>
    <name evidence="2" type="ORF">Bpfe_001822</name>
</gene>
<reference evidence="2" key="1">
    <citation type="journal article" date="2023" name="PLoS Negl. Trop. Dis.">
        <title>A genome sequence for Biomphalaria pfeifferi, the major vector snail for the human-infecting parasite Schistosoma mansoni.</title>
        <authorList>
            <person name="Bu L."/>
            <person name="Lu L."/>
            <person name="Laidemitt M.R."/>
            <person name="Zhang S.M."/>
            <person name="Mutuku M."/>
            <person name="Mkoji G."/>
            <person name="Steinauer M."/>
            <person name="Loker E.S."/>
        </authorList>
    </citation>
    <scope>NUCLEOTIDE SEQUENCE</scope>
    <source>
        <strain evidence="2">KasaAsao</strain>
    </source>
</reference>
<keyword evidence="3" id="KW-1185">Reference proteome</keyword>
<evidence type="ECO:0000256" key="1">
    <source>
        <dbReference type="SAM" id="SignalP"/>
    </source>
</evidence>
<comment type="caution">
    <text evidence="2">The sequence shown here is derived from an EMBL/GenBank/DDBJ whole genome shotgun (WGS) entry which is preliminary data.</text>
</comment>
<sequence length="80" mass="8996">MKASFVLCTILITLANAHVITKELLIGPCHSKYEECMATQDWPTMGVKKNCREMCDLIKKYGTCEISHCGPLMSFQCSCF</sequence>
<dbReference type="AlphaFoldDB" id="A0AAD8CAS3"/>
<protein>
    <recommendedName>
        <fullName evidence="4">Invertebrate defensins family profile domain-containing protein</fullName>
    </recommendedName>
</protein>
<accession>A0AAD8CAS3</accession>
<evidence type="ECO:0000313" key="2">
    <source>
        <dbReference type="EMBL" id="KAK0068859.1"/>
    </source>
</evidence>
<organism evidence="2 3">
    <name type="scientific">Biomphalaria pfeifferi</name>
    <name type="common">Bloodfluke planorb</name>
    <name type="synonym">Freshwater snail</name>
    <dbReference type="NCBI Taxonomy" id="112525"/>
    <lineage>
        <taxon>Eukaryota</taxon>
        <taxon>Metazoa</taxon>
        <taxon>Spiralia</taxon>
        <taxon>Lophotrochozoa</taxon>
        <taxon>Mollusca</taxon>
        <taxon>Gastropoda</taxon>
        <taxon>Heterobranchia</taxon>
        <taxon>Euthyneura</taxon>
        <taxon>Panpulmonata</taxon>
        <taxon>Hygrophila</taxon>
        <taxon>Lymnaeoidea</taxon>
        <taxon>Planorbidae</taxon>
        <taxon>Biomphalaria</taxon>
    </lineage>
</organism>
<keyword evidence="1" id="KW-0732">Signal</keyword>